<evidence type="ECO:0000313" key="2">
    <source>
        <dbReference type="Proteomes" id="UP000008225"/>
    </source>
</evidence>
<name>A0A8I3ZYI5_CALJA</name>
<dbReference type="GeneTree" id="ENSGT00940000161627"/>
<dbReference type="Proteomes" id="UP000008225">
    <property type="component" value="Chromosome 11"/>
</dbReference>
<organism evidence="1 2">
    <name type="scientific">Callithrix jacchus</name>
    <name type="common">White-tufted-ear marmoset</name>
    <name type="synonym">Simia Jacchus</name>
    <dbReference type="NCBI Taxonomy" id="9483"/>
    <lineage>
        <taxon>Eukaryota</taxon>
        <taxon>Metazoa</taxon>
        <taxon>Chordata</taxon>
        <taxon>Craniata</taxon>
        <taxon>Vertebrata</taxon>
        <taxon>Euteleostomi</taxon>
        <taxon>Mammalia</taxon>
        <taxon>Eutheria</taxon>
        <taxon>Euarchontoglires</taxon>
        <taxon>Primates</taxon>
        <taxon>Haplorrhini</taxon>
        <taxon>Platyrrhini</taxon>
        <taxon>Cebidae</taxon>
        <taxon>Callitrichinae</taxon>
        <taxon>Callithrix</taxon>
        <taxon>Callithrix</taxon>
    </lineage>
</organism>
<reference evidence="1" key="2">
    <citation type="submission" date="2025-08" db="UniProtKB">
        <authorList>
            <consortium name="Ensembl"/>
        </authorList>
    </citation>
    <scope>IDENTIFICATION</scope>
</reference>
<accession>A0A8I3ZYI5</accession>
<proteinExistence type="predicted"/>
<keyword evidence="2" id="KW-1185">Reference proteome</keyword>
<protein>
    <submittedName>
        <fullName evidence="1">Uncharacterized protein</fullName>
    </submittedName>
</protein>
<evidence type="ECO:0000313" key="1">
    <source>
        <dbReference type="Ensembl" id="ENSCJAP00000079643.1"/>
    </source>
</evidence>
<dbReference type="PANTHER" id="PTHR46254">
    <property type="entry name" value="PROTEIN GVQW1-RELATED"/>
    <property type="match status" value="1"/>
</dbReference>
<reference evidence="1 2" key="1">
    <citation type="submission" date="2009-03" db="EMBL/GenBank/DDBJ databases">
        <authorList>
            <person name="Warren W."/>
            <person name="Ye L."/>
            <person name="Minx P."/>
            <person name="Worley K."/>
            <person name="Gibbs R."/>
            <person name="Wilson R.K."/>
        </authorList>
    </citation>
    <scope>NUCLEOTIDE SEQUENCE [LARGE SCALE GENOMIC DNA]</scope>
</reference>
<dbReference type="Ensembl" id="ENSCJAT00000129025.1">
    <property type="protein sequence ID" value="ENSCJAP00000079643.1"/>
    <property type="gene ID" value="ENSCJAG00000070241.1"/>
</dbReference>
<dbReference type="AlphaFoldDB" id="A0A8I3ZYI5"/>
<sequence>MILFKESSSTCRTEKSPLETLVSHPCLYSPHTGFLTCDGVSLCHQAGVQWHDLGSLQPLPPRSKRFPCLSLLSSWDYRRTPLCPASFLCFCRARVSPCWPGWS</sequence>
<reference evidence="1" key="3">
    <citation type="submission" date="2025-09" db="UniProtKB">
        <authorList>
            <consortium name="Ensembl"/>
        </authorList>
    </citation>
    <scope>IDENTIFICATION</scope>
</reference>